<dbReference type="PANTHER" id="PTHR43031:SF1">
    <property type="entry name" value="PYRIDINE NUCLEOTIDE-DISULPHIDE OXIDOREDUCTASE"/>
    <property type="match status" value="1"/>
</dbReference>
<keyword evidence="2" id="KW-0808">Transferase</keyword>
<proteinExistence type="predicted"/>
<dbReference type="PANTHER" id="PTHR43031">
    <property type="entry name" value="FAD-DEPENDENT OXIDOREDUCTASE"/>
    <property type="match status" value="1"/>
</dbReference>
<dbReference type="SUPFAM" id="SSF52821">
    <property type="entry name" value="Rhodanese/Cell cycle control phosphatase"/>
    <property type="match status" value="1"/>
</dbReference>
<accession>A0A286KT46</accession>
<dbReference type="InterPro" id="IPR001763">
    <property type="entry name" value="Rhodanese-like_dom"/>
</dbReference>
<dbReference type="Gene3D" id="3.40.250.10">
    <property type="entry name" value="Rhodanese-like domain"/>
    <property type="match status" value="1"/>
</dbReference>
<keyword evidence="2" id="KW-0548">Nucleotidyltransferase</keyword>
<sequence length="119" mass="13711">MNKVEFLETFLSLYISHHEVLRDMESNENKYVVIDVRNAPKEVKKDKIKSSIEIPAKDLKNQLSDLSKEKIYVVYDWTGGTTLGKEALLELYKNNYEAYELAGALEGWKGMKLPLENVV</sequence>
<protein>
    <submittedName>
        <fullName evidence="2">Sulfur carrier protein adenylyltransferase</fullName>
    </submittedName>
</protein>
<dbReference type="CDD" id="cd00158">
    <property type="entry name" value="RHOD"/>
    <property type="match status" value="1"/>
</dbReference>
<evidence type="ECO:0000313" key="2">
    <source>
        <dbReference type="EMBL" id="ARO44696.1"/>
    </source>
</evidence>
<dbReference type="RefSeq" id="WP_172687521.1">
    <property type="nucleotide sequence ID" value="NZ_JAMWKQ010000009.1"/>
</dbReference>
<dbReference type="InterPro" id="IPR036873">
    <property type="entry name" value="Rhodanese-like_dom_sf"/>
</dbReference>
<dbReference type="Pfam" id="PF00581">
    <property type="entry name" value="Rhodanese"/>
    <property type="match status" value="1"/>
</dbReference>
<dbReference type="AlphaFoldDB" id="A0A286KT46"/>
<dbReference type="GO" id="GO:0016779">
    <property type="term" value="F:nucleotidyltransferase activity"/>
    <property type="evidence" value="ECO:0007669"/>
    <property type="project" value="UniProtKB-KW"/>
</dbReference>
<name>A0A286KT46_9STAP</name>
<evidence type="ECO:0000259" key="1">
    <source>
        <dbReference type="PROSITE" id="PS50206"/>
    </source>
</evidence>
<dbReference type="InterPro" id="IPR050229">
    <property type="entry name" value="GlpE_sulfurtransferase"/>
</dbReference>
<dbReference type="SMART" id="SM00450">
    <property type="entry name" value="RHOD"/>
    <property type="match status" value="1"/>
</dbReference>
<feature type="domain" description="Rhodanese" evidence="1">
    <location>
        <begin position="27"/>
        <end position="117"/>
    </location>
</feature>
<reference evidence="2" key="1">
    <citation type="submission" date="2016-05" db="EMBL/GenBank/DDBJ databases">
        <title>Co-location of cfr and fosD genes on a novel plasmid from Staphylococcus arlettae of chicken origin.</title>
        <authorList>
            <person name="Liu B.H."/>
            <person name="Pan Y."/>
            <person name="Lei C.W."/>
            <person name="Zhang A.Y."/>
            <person name="Wang H.N."/>
        </authorList>
    </citation>
    <scope>NUCLEOTIDE SEQUENCE</scope>
    <source>
        <strain evidence="2">SA-01</strain>
        <plasmid evidence="2">pSA-01</plasmid>
    </source>
</reference>
<dbReference type="EMBL" id="KX274135">
    <property type="protein sequence ID" value="ARO44696.1"/>
    <property type="molecule type" value="Genomic_DNA"/>
</dbReference>
<keyword evidence="2" id="KW-0614">Plasmid</keyword>
<organism evidence="2">
    <name type="scientific">Staphylococcus arlettae</name>
    <dbReference type="NCBI Taxonomy" id="29378"/>
    <lineage>
        <taxon>Bacteria</taxon>
        <taxon>Bacillati</taxon>
        <taxon>Bacillota</taxon>
        <taxon>Bacilli</taxon>
        <taxon>Bacillales</taxon>
        <taxon>Staphylococcaceae</taxon>
        <taxon>Staphylococcus</taxon>
    </lineage>
</organism>
<dbReference type="PROSITE" id="PS50206">
    <property type="entry name" value="RHODANESE_3"/>
    <property type="match status" value="1"/>
</dbReference>
<geneLocation type="plasmid" evidence="2">
    <name>pSA-01</name>
</geneLocation>